<organism evidence="1 2">
    <name type="scientific">Parabacteroides goldsteinii DSM 19448 = WAL 12034</name>
    <dbReference type="NCBI Taxonomy" id="927665"/>
    <lineage>
        <taxon>Bacteria</taxon>
        <taxon>Pseudomonadati</taxon>
        <taxon>Bacteroidota</taxon>
        <taxon>Bacteroidia</taxon>
        <taxon>Bacteroidales</taxon>
        <taxon>Tannerellaceae</taxon>
        <taxon>Parabacteroides</taxon>
    </lineage>
</organism>
<dbReference type="HOGENOM" id="CLU_152545_3_0_10"/>
<name>A0A0F5IT51_9BACT</name>
<evidence type="ECO:0000313" key="2">
    <source>
        <dbReference type="Proteomes" id="UP000033047"/>
    </source>
</evidence>
<dbReference type="STRING" id="927665.HMPREF1535_03968"/>
<dbReference type="Proteomes" id="UP000033047">
    <property type="component" value="Unassembled WGS sequence"/>
</dbReference>
<protein>
    <recommendedName>
        <fullName evidence="3">DUF4248 domain-containing protein</fullName>
    </recommendedName>
</protein>
<dbReference type="AlphaFoldDB" id="A0A0F5IT51"/>
<accession>A0A0F5IT51</accession>
<dbReference type="EMBL" id="AQHV01000021">
    <property type="protein sequence ID" value="KKB48739.1"/>
    <property type="molecule type" value="Genomic_DNA"/>
</dbReference>
<dbReference type="InterPro" id="IPR025342">
    <property type="entry name" value="DUF4248"/>
</dbReference>
<reference evidence="1 2" key="1">
    <citation type="submission" date="2013-04" db="EMBL/GenBank/DDBJ databases">
        <title>The Genome Sequence of Parabacteroides goldsteinii DSM 19448.</title>
        <authorList>
            <consortium name="The Broad Institute Genomics Platform"/>
            <person name="Earl A."/>
            <person name="Ward D."/>
            <person name="Feldgarden M."/>
            <person name="Gevers D."/>
            <person name="Martens E."/>
            <person name="Sakamoto M."/>
            <person name="Benno Y."/>
            <person name="Song Y."/>
            <person name="Liu C."/>
            <person name="Lee J."/>
            <person name="Bolanos M."/>
            <person name="Vaisanen M.L."/>
            <person name="Finegold S.M."/>
            <person name="Walker B."/>
            <person name="Young S."/>
            <person name="Zeng Q."/>
            <person name="Gargeya S."/>
            <person name="Fitzgerald M."/>
            <person name="Haas B."/>
            <person name="Abouelleil A."/>
            <person name="Allen A.W."/>
            <person name="Alvarado L."/>
            <person name="Arachchi H.M."/>
            <person name="Berlin A.M."/>
            <person name="Chapman S.B."/>
            <person name="Gainer-Dewar J."/>
            <person name="Goldberg J."/>
            <person name="Griggs A."/>
            <person name="Gujja S."/>
            <person name="Hansen M."/>
            <person name="Howarth C."/>
            <person name="Imamovic A."/>
            <person name="Ireland A."/>
            <person name="Larimer J."/>
            <person name="McCowan C."/>
            <person name="Murphy C."/>
            <person name="Pearson M."/>
            <person name="Poon T.W."/>
            <person name="Priest M."/>
            <person name="Roberts A."/>
            <person name="Saif S."/>
            <person name="Shea T."/>
            <person name="Sisk P."/>
            <person name="Sykes S."/>
            <person name="Wortman J."/>
            <person name="Nusbaum C."/>
            <person name="Birren B."/>
        </authorList>
    </citation>
    <scope>NUCLEOTIDE SEQUENCE [LARGE SCALE GENOMIC DNA]</scope>
    <source>
        <strain evidence="1 2">DSM 19448</strain>
    </source>
</reference>
<sequence>MEEGKFKIRSYGWQELALLYGEGLTPESSTKRLSKWVQVNPSLTDELERCGWKKGKKILTPIQVQVIVRFLGEP</sequence>
<dbReference type="Pfam" id="PF14053">
    <property type="entry name" value="DUF4248"/>
    <property type="match status" value="1"/>
</dbReference>
<dbReference type="RefSeq" id="WP_007657044.1">
    <property type="nucleotide sequence ID" value="NZ_KQ033913.1"/>
</dbReference>
<proteinExistence type="predicted"/>
<dbReference type="PATRIC" id="fig|927665.4.peg.4076"/>
<evidence type="ECO:0008006" key="3">
    <source>
        <dbReference type="Google" id="ProtNLM"/>
    </source>
</evidence>
<gene>
    <name evidence="1" type="ORF">HMPREF1535_03968</name>
</gene>
<comment type="caution">
    <text evidence="1">The sequence shown here is derived from an EMBL/GenBank/DDBJ whole genome shotgun (WGS) entry which is preliminary data.</text>
</comment>
<dbReference type="GeneID" id="69980592"/>
<evidence type="ECO:0000313" key="1">
    <source>
        <dbReference type="EMBL" id="KKB48739.1"/>
    </source>
</evidence>